<dbReference type="Pfam" id="PF10270">
    <property type="entry name" value="MMgT"/>
    <property type="match status" value="1"/>
</dbReference>
<evidence type="ECO:0000256" key="5">
    <source>
        <dbReference type="ARBA" id="ARBA00023136"/>
    </source>
</evidence>
<dbReference type="FunCoup" id="A0A1D8PS74">
    <property type="interactions" value="62"/>
</dbReference>
<dbReference type="PANTHER" id="PTHR28144:SF1">
    <property type="entry name" value="ER MEMBRANE PROTEIN COMPLEX SUBUNIT 5"/>
    <property type="match status" value="1"/>
</dbReference>
<keyword evidence="4 6" id="KW-1133">Transmembrane helix</keyword>
<evidence type="ECO:0000256" key="6">
    <source>
        <dbReference type="SAM" id="Phobius"/>
    </source>
</evidence>
<feature type="transmembrane region" description="Helical" evidence="6">
    <location>
        <begin position="9"/>
        <end position="26"/>
    </location>
</feature>
<evidence type="ECO:0000256" key="2">
    <source>
        <dbReference type="ARBA" id="ARBA00006109"/>
    </source>
</evidence>
<dbReference type="Proteomes" id="UP000000559">
    <property type="component" value="Chromosome R"/>
</dbReference>
<comment type="similarity">
    <text evidence="2">Belongs to the membrane magnesium transporter (TC 1.A.67) family.</text>
</comment>
<reference evidence="8 9" key="1">
    <citation type="journal article" date="2004" name="Proc. Natl. Acad. Sci. U.S.A.">
        <title>The diploid genome sequence of Candida albicans.</title>
        <authorList>
            <person name="Jones T."/>
            <person name="Federspiel N.A."/>
            <person name="Chibana H."/>
            <person name="Dungan J."/>
            <person name="Kalman S."/>
            <person name="Magee B.B."/>
            <person name="Newport G."/>
            <person name="Thorstenson Y.R."/>
            <person name="Agabian N."/>
            <person name="Magee P.T."/>
            <person name="Davis R.W."/>
            <person name="Scherer S."/>
        </authorList>
    </citation>
    <scope>NUCLEOTIDE SEQUENCE [LARGE SCALE GENOMIC DNA]</scope>
    <source>
        <strain evidence="9">SC5314 / ATCC MYA-2876</strain>
    </source>
</reference>
<gene>
    <name evidence="8" type="ordered locus">CAALFM_CR02380CA</name>
    <name evidence="7" type="ordered locus">orf19.11214</name>
</gene>
<keyword evidence="3 6" id="KW-0812">Transmembrane</keyword>
<dbReference type="RefSeq" id="XP_713418.2">
    <property type="nucleotide sequence ID" value="XM_708325.2"/>
</dbReference>
<comment type="subcellular location">
    <subcellularLocation>
        <location evidence="1">Endomembrane system</location>
        <topology evidence="1">Multi-pass membrane protein</topology>
    </subcellularLocation>
</comment>
<evidence type="ECO:0000256" key="3">
    <source>
        <dbReference type="ARBA" id="ARBA00022692"/>
    </source>
</evidence>
<evidence type="ECO:0000256" key="4">
    <source>
        <dbReference type="ARBA" id="ARBA00022989"/>
    </source>
</evidence>
<reference evidence="8 9" key="3">
    <citation type="journal article" date="2013" name="Genome Biol.">
        <title>Assembly of a phased diploid Candida albicans genome facilitates allele-specific measurements and provides a simple model for repeat and indel structure.</title>
        <authorList>
            <person name="Muzzey D."/>
            <person name="Schwartz K."/>
            <person name="Weissman J.S."/>
            <person name="Sherlock G."/>
        </authorList>
    </citation>
    <scope>NUCLEOTIDE SEQUENCE [LARGE SCALE GENOMIC DNA]</scope>
    <source>
        <strain evidence="9">SC5314 / ATCC MYA-2876</strain>
    </source>
</reference>
<evidence type="ECO:0000313" key="9">
    <source>
        <dbReference type="Proteomes" id="UP000000559"/>
    </source>
</evidence>
<dbReference type="SMR" id="A0A1D8PS74"/>
<evidence type="ECO:0000313" key="7">
    <source>
        <dbReference type="CGD" id="CAL0000183553"/>
    </source>
</evidence>
<evidence type="ECO:0000313" key="8">
    <source>
        <dbReference type="EMBL" id="AOW30985.1"/>
    </source>
</evidence>
<evidence type="ECO:0008006" key="10">
    <source>
        <dbReference type="Google" id="ProtNLM"/>
    </source>
</evidence>
<keyword evidence="9" id="KW-1185">Reference proteome</keyword>
<feature type="transmembrane region" description="Helical" evidence="6">
    <location>
        <begin position="46"/>
        <end position="65"/>
    </location>
</feature>
<name>A0A1D8PS74_CANAL</name>
<dbReference type="InterPro" id="IPR018937">
    <property type="entry name" value="MMgT"/>
</dbReference>
<dbReference type="CGD" id="CAL0000183553">
    <property type="gene designation" value="orf19.11214"/>
</dbReference>
<dbReference type="PANTHER" id="PTHR28144">
    <property type="entry name" value="ER MEMBRANE PROTEIN COMPLEX SUBUNIT 5"/>
    <property type="match status" value="1"/>
</dbReference>
<reference evidence="8 9" key="2">
    <citation type="journal article" date="2007" name="Genome Biol.">
        <title>Assembly of the Candida albicans genome into sixteen supercontigs aligned on the eight chromosomes.</title>
        <authorList>
            <person name="van het Hoog M."/>
            <person name="Rast T.J."/>
            <person name="Martchenko M."/>
            <person name="Grindle S."/>
            <person name="Dignard D."/>
            <person name="Hogues H."/>
            <person name="Cuomo C."/>
            <person name="Berriman M."/>
            <person name="Scherer S."/>
            <person name="Magee B.B."/>
            <person name="Whiteway M."/>
            <person name="Chibana H."/>
            <person name="Nantel A."/>
            <person name="Magee P.T."/>
        </authorList>
    </citation>
    <scope>GENOME REANNOTATION</scope>
    <source>
        <strain evidence="9">SC5314 / ATCC MYA-2876</strain>
    </source>
</reference>
<dbReference type="InterPro" id="IPR053279">
    <property type="entry name" value="EMC_subunit"/>
</dbReference>
<organism evidence="8 9">
    <name type="scientific">Candida albicans (strain SC5314 / ATCC MYA-2876)</name>
    <name type="common">Yeast</name>
    <dbReference type="NCBI Taxonomy" id="237561"/>
    <lineage>
        <taxon>Eukaryota</taxon>
        <taxon>Fungi</taxon>
        <taxon>Dikarya</taxon>
        <taxon>Ascomycota</taxon>
        <taxon>Saccharomycotina</taxon>
        <taxon>Pichiomycetes</taxon>
        <taxon>Debaryomycetaceae</taxon>
        <taxon>Candida/Lodderomyces clade</taxon>
        <taxon>Candida</taxon>
    </lineage>
</organism>
<dbReference type="VEuPathDB" id="FungiDB:CR_02380C_A"/>
<proteinExistence type="inferred from homology"/>
<dbReference type="GeneID" id="3644931"/>
<sequence>MSSSTHQYILYFVGTLLLVHSGYSSFEFHKISTHYHTDYRLPPLDIILESVIGILLLVIGSIVSIQNQPFLSIAYDKHNMIIKNDSKYLRFIEMKDAVQLSEKIGITDYEEYNSRASFIDINQKRKEYNDWLEKE</sequence>
<keyword evidence="5 6" id="KW-0472">Membrane</keyword>
<dbReference type="KEGG" id="cal:CAALFM_CR02380CA"/>
<protein>
    <recommendedName>
        <fullName evidence="10">ER membrane protein complex subunit 5</fullName>
    </recommendedName>
</protein>
<dbReference type="STRING" id="237561.A0A1D8PS74"/>
<dbReference type="eggNOG" id="ENOG502S8V0">
    <property type="taxonomic scope" value="Eukaryota"/>
</dbReference>
<dbReference type="AlphaFoldDB" id="A0A1D8PS74"/>
<dbReference type="GO" id="GO:0072546">
    <property type="term" value="C:EMC complex"/>
    <property type="evidence" value="ECO:0000318"/>
    <property type="project" value="GO_Central"/>
</dbReference>
<dbReference type="EMBL" id="CP017630">
    <property type="protein sequence ID" value="AOW30985.1"/>
    <property type="molecule type" value="Genomic_DNA"/>
</dbReference>
<dbReference type="OrthoDB" id="44756at2759"/>
<accession>A0A1D8PS74</accession>
<evidence type="ECO:0000256" key="1">
    <source>
        <dbReference type="ARBA" id="ARBA00004127"/>
    </source>
</evidence>
<dbReference type="InParanoid" id="A0A1D8PS74"/>